<organism evidence="2 3">
    <name type="scientific">Brevundimonas albigilva</name>
    <dbReference type="NCBI Taxonomy" id="1312364"/>
    <lineage>
        <taxon>Bacteria</taxon>
        <taxon>Pseudomonadati</taxon>
        <taxon>Pseudomonadota</taxon>
        <taxon>Alphaproteobacteria</taxon>
        <taxon>Caulobacterales</taxon>
        <taxon>Caulobacteraceae</taxon>
        <taxon>Brevundimonas</taxon>
    </lineage>
</organism>
<accession>A0ABY4SMR7</accession>
<keyword evidence="2" id="KW-0808">Transferase</keyword>
<dbReference type="InterPro" id="IPR035985">
    <property type="entry name" value="Ubiquitin-activating_enz"/>
</dbReference>
<evidence type="ECO:0000313" key="3">
    <source>
        <dbReference type="Proteomes" id="UP001055429"/>
    </source>
</evidence>
<name>A0ABY4SMR7_9CAUL</name>
<dbReference type="Gene3D" id="3.40.50.720">
    <property type="entry name" value="NAD(P)-binding Rossmann-like Domain"/>
    <property type="match status" value="1"/>
</dbReference>
<feature type="domain" description="THIF-type NAD/FAD binding fold" evidence="1">
    <location>
        <begin position="11"/>
        <end position="242"/>
    </location>
</feature>
<dbReference type="Pfam" id="PF00899">
    <property type="entry name" value="ThiF"/>
    <property type="match status" value="1"/>
</dbReference>
<dbReference type="CDD" id="cd00757">
    <property type="entry name" value="ThiF_MoeB_HesA_family"/>
    <property type="match status" value="1"/>
</dbReference>
<sequence length="270" mass="27408">MSFSEDDVERYARHLVLAEVGGPGQQALRRARVLIVGAGGVGAPAALYLAAAGVGTLGLIDDDTVALSNLQRQVLFATEDVGRPKVEAAAARLAGLNPGVEVRAWRERLTPENAAGLIGDHDLVIDGTDDFATRHIVNAACVAAGRPLVSGALGRWDGQVGIFAGRPCYQCLTPEVPPEAETCARVGVVGALAGVIGSMAALEAIKLIVGAGQPLEGRLLIYDGLAGTSRTARVAADPDCPVCGGGARARSVEGGVVQLGSDFAPGSTGA</sequence>
<dbReference type="PANTHER" id="PTHR10953">
    <property type="entry name" value="UBIQUITIN-ACTIVATING ENZYME E1"/>
    <property type="match status" value="1"/>
</dbReference>
<dbReference type="Proteomes" id="UP001055429">
    <property type="component" value="Chromosome"/>
</dbReference>
<protein>
    <submittedName>
        <fullName evidence="2">Molybdopterin-synthase adenylyltransferase MoeB</fullName>
    </submittedName>
</protein>
<proteinExistence type="predicted"/>
<dbReference type="EMBL" id="CP097649">
    <property type="protein sequence ID" value="URI15553.1"/>
    <property type="molecule type" value="Genomic_DNA"/>
</dbReference>
<evidence type="ECO:0000259" key="1">
    <source>
        <dbReference type="Pfam" id="PF00899"/>
    </source>
</evidence>
<dbReference type="SUPFAM" id="SSF69572">
    <property type="entry name" value="Activating enzymes of the ubiquitin-like proteins"/>
    <property type="match status" value="1"/>
</dbReference>
<reference evidence="2" key="1">
    <citation type="submission" date="2022-05" db="EMBL/GenBank/DDBJ databases">
        <title>Brevundimonas albigilva TT17 genome sequence.</title>
        <authorList>
            <person name="Lee K."/>
            <person name="Son H."/>
        </authorList>
    </citation>
    <scope>NUCLEOTIDE SEQUENCE</scope>
    <source>
        <strain evidence="2">TT17</strain>
    </source>
</reference>
<dbReference type="RefSeq" id="WP_249751617.1">
    <property type="nucleotide sequence ID" value="NZ_CP097298.1"/>
</dbReference>
<evidence type="ECO:0000313" key="2">
    <source>
        <dbReference type="EMBL" id="URI15553.1"/>
    </source>
</evidence>
<dbReference type="GO" id="GO:0016779">
    <property type="term" value="F:nucleotidyltransferase activity"/>
    <property type="evidence" value="ECO:0007669"/>
    <property type="project" value="UniProtKB-KW"/>
</dbReference>
<dbReference type="InterPro" id="IPR000594">
    <property type="entry name" value="ThiF_NAD_FAD-bd"/>
</dbReference>
<gene>
    <name evidence="2" type="primary">moeB</name>
    <name evidence="2" type="ORF">M8231_00725</name>
</gene>
<dbReference type="InterPro" id="IPR045886">
    <property type="entry name" value="ThiF/MoeB/HesA"/>
</dbReference>
<dbReference type="PANTHER" id="PTHR10953:SF102">
    <property type="entry name" value="ADENYLYLTRANSFERASE AND SULFURTRANSFERASE MOCS3"/>
    <property type="match status" value="1"/>
</dbReference>
<keyword evidence="3" id="KW-1185">Reference proteome</keyword>
<keyword evidence="2" id="KW-0548">Nucleotidyltransferase</keyword>
<dbReference type="NCBIfam" id="NF004281">
    <property type="entry name" value="PRK05690.1"/>
    <property type="match status" value="1"/>
</dbReference>